<dbReference type="Pfam" id="PF03479">
    <property type="entry name" value="PCC"/>
    <property type="match status" value="1"/>
</dbReference>
<dbReference type="SUPFAM" id="SSF117856">
    <property type="entry name" value="AF0104/ALDC/Ptd012-like"/>
    <property type="match status" value="1"/>
</dbReference>
<dbReference type="AlphaFoldDB" id="A0A852SNY8"/>
<dbReference type="GO" id="GO:0003677">
    <property type="term" value="F:DNA binding"/>
    <property type="evidence" value="ECO:0007669"/>
    <property type="project" value="UniProtKB-KW"/>
</dbReference>
<organism evidence="2 3">
    <name type="scientific">Herbiconiux flava</name>
    <dbReference type="NCBI Taxonomy" id="881268"/>
    <lineage>
        <taxon>Bacteria</taxon>
        <taxon>Bacillati</taxon>
        <taxon>Actinomycetota</taxon>
        <taxon>Actinomycetes</taxon>
        <taxon>Micrococcales</taxon>
        <taxon>Microbacteriaceae</taxon>
        <taxon>Herbiconiux</taxon>
    </lineage>
</organism>
<evidence type="ECO:0000313" key="2">
    <source>
        <dbReference type="EMBL" id="NYD70510.1"/>
    </source>
</evidence>
<accession>A0A852SNY8</accession>
<name>A0A852SNY8_9MICO</name>
<evidence type="ECO:0000259" key="1">
    <source>
        <dbReference type="PROSITE" id="PS51742"/>
    </source>
</evidence>
<proteinExistence type="predicted"/>
<protein>
    <submittedName>
        <fullName evidence="2">Putative DNA-binding protein with PD1-like motif</fullName>
    </submittedName>
</protein>
<dbReference type="InterPro" id="IPR005175">
    <property type="entry name" value="PPC_dom"/>
</dbReference>
<dbReference type="PROSITE" id="PS51742">
    <property type="entry name" value="PPC"/>
    <property type="match status" value="1"/>
</dbReference>
<sequence>MFGSEAVTGRTILVVLEPGDGVLEALVQACLRFGVTDGYVPVFLGAFRELTLIGAGEPPADEDEPMPESITVRNCEGQGTATVARGSDGPLVHLHASVGAKGDSARAHSGHVLSGVVQYPTEVVLVELLSPALERQPNARARGLATLTFPNE</sequence>
<keyword evidence="3" id="KW-1185">Reference proteome</keyword>
<dbReference type="Proteomes" id="UP000549913">
    <property type="component" value="Unassembled WGS sequence"/>
</dbReference>
<gene>
    <name evidence="2" type="ORF">BJ984_001668</name>
</gene>
<evidence type="ECO:0000313" key="3">
    <source>
        <dbReference type="Proteomes" id="UP000549913"/>
    </source>
</evidence>
<dbReference type="EMBL" id="JACCBM010000001">
    <property type="protein sequence ID" value="NYD70510.1"/>
    <property type="molecule type" value="Genomic_DNA"/>
</dbReference>
<dbReference type="CDD" id="cd11378">
    <property type="entry name" value="DUF296"/>
    <property type="match status" value="1"/>
</dbReference>
<comment type="caution">
    <text evidence="2">The sequence shown here is derived from an EMBL/GenBank/DDBJ whole genome shotgun (WGS) entry which is preliminary data.</text>
</comment>
<reference evidence="2 3" key="1">
    <citation type="submission" date="2020-07" db="EMBL/GenBank/DDBJ databases">
        <title>Sequencing the genomes of 1000 actinobacteria strains.</title>
        <authorList>
            <person name="Klenk H.-P."/>
        </authorList>
    </citation>
    <scope>NUCLEOTIDE SEQUENCE [LARGE SCALE GENOMIC DNA]</scope>
    <source>
        <strain evidence="2 3">DSM 26474</strain>
    </source>
</reference>
<keyword evidence="2" id="KW-0238">DNA-binding</keyword>
<feature type="domain" description="PPC" evidence="1">
    <location>
        <begin position="6"/>
        <end position="150"/>
    </location>
</feature>
<dbReference type="Gene3D" id="3.30.1330.80">
    <property type="entry name" value="Hypothetical protein, similar to alpha- acetolactate decarboxylase, domain 2"/>
    <property type="match status" value="1"/>
</dbReference>
<dbReference type="RefSeq" id="WP_179547623.1">
    <property type="nucleotide sequence ID" value="NZ_BSEW01000001.1"/>
</dbReference>